<accession>A0A1P9X1G3</accession>
<dbReference type="KEGG" id="smon:AWR27_20255"/>
<proteinExistence type="predicted"/>
<keyword evidence="6" id="KW-1185">Reference proteome</keyword>
<dbReference type="InterPro" id="IPR042099">
    <property type="entry name" value="ANL_N_sf"/>
</dbReference>
<keyword evidence="1" id="KW-0547">Nucleotide-binding</keyword>
<evidence type="ECO:0000259" key="4">
    <source>
        <dbReference type="Pfam" id="PF00501"/>
    </source>
</evidence>
<dbReference type="GO" id="GO:0004467">
    <property type="term" value="F:long-chain fatty acid-CoA ligase activity"/>
    <property type="evidence" value="ECO:0007669"/>
    <property type="project" value="UniProtKB-EC"/>
</dbReference>
<evidence type="ECO:0000313" key="6">
    <source>
        <dbReference type="Proteomes" id="UP000187941"/>
    </source>
</evidence>
<dbReference type="InterPro" id="IPR000873">
    <property type="entry name" value="AMP-dep_synth/lig_dom"/>
</dbReference>
<evidence type="ECO:0000256" key="2">
    <source>
        <dbReference type="ARBA" id="ARBA00022840"/>
    </source>
</evidence>
<sequence length="554" mass="61738">MKIKPDTTLVEYFYHWERTTPDRIFLRQPFGDTWLDFTWQQAGEQARKLAAYLHSLGLPPKSRIGLVSKNCAEWFISDIAIMLSGHVSVPFYPTLTAEQLEQVVVHSGCNVLLVGKLDNWNAMKAGVPNGVICVSFPTYNPDPAHVQWADVMTSQIPFSDSPLPSPDELMTIVYTSGTTGNPKGVMLTFGGFALVLHSLKEFVPIEVPAIRLLSYLPLCHMAERGILANMALATGATVHFTESIDTFSKNLAAVQPTHFGSVPRIWVKFQQGILAKMPQKRLDLLLRIPILSGIVKKKIRTTLGLGQVQFIGVGAAPMPVSLMLWFRRLGIHMQEIYGMTETTSTISVMPRNGIKDGTVGKALATVTVKIDPDTGEICVKSPHNMLGYYNEPAMTAETLGTDGWLHTGDKGEVDAEGYLRITGRVKEMYKTSKGEYVAPSQIELRFADNALIEQVCVVGQGLPQPVALIVLSESARAEDKTIVAESLRLTHQSVNKILKPYERVQKIVVVQEPWTVENNRMTPTMKLKRKEVEKAFASRIEGWYEHKDDFIWEM</sequence>
<dbReference type="PROSITE" id="PS00455">
    <property type="entry name" value="AMP_BINDING"/>
    <property type="match status" value="1"/>
</dbReference>
<dbReference type="GO" id="GO:0005524">
    <property type="term" value="F:ATP binding"/>
    <property type="evidence" value="ECO:0007669"/>
    <property type="project" value="UniProtKB-KW"/>
</dbReference>
<dbReference type="GO" id="GO:0016020">
    <property type="term" value="C:membrane"/>
    <property type="evidence" value="ECO:0007669"/>
    <property type="project" value="TreeGrafter"/>
</dbReference>
<name>A0A1P9X1G3_9BACT</name>
<reference evidence="5 6" key="1">
    <citation type="submission" date="2016-01" db="EMBL/GenBank/DDBJ databases">
        <authorList>
            <person name="Oliw E.H."/>
        </authorList>
    </citation>
    <scope>NUCLEOTIDE SEQUENCE [LARGE SCALE GENOMIC DNA]</scope>
    <source>
        <strain evidence="5 6">DY10</strain>
    </source>
</reference>
<feature type="domain" description="AMP-dependent synthetase/ligase" evidence="4">
    <location>
        <begin position="15"/>
        <end position="389"/>
    </location>
</feature>
<evidence type="ECO:0000313" key="5">
    <source>
        <dbReference type="EMBL" id="AQG81443.1"/>
    </source>
</evidence>
<protein>
    <submittedName>
        <fullName evidence="5">AMP-dependent synthetase</fullName>
    </submittedName>
</protein>
<comment type="catalytic activity">
    <reaction evidence="3">
        <text>a long-chain fatty acid + ATP + CoA = a long-chain fatty acyl-CoA + AMP + diphosphate</text>
        <dbReference type="Rhea" id="RHEA:15421"/>
        <dbReference type="ChEBI" id="CHEBI:30616"/>
        <dbReference type="ChEBI" id="CHEBI:33019"/>
        <dbReference type="ChEBI" id="CHEBI:57287"/>
        <dbReference type="ChEBI" id="CHEBI:57560"/>
        <dbReference type="ChEBI" id="CHEBI:83139"/>
        <dbReference type="ChEBI" id="CHEBI:456215"/>
        <dbReference type="EC" id="6.2.1.3"/>
    </reaction>
    <physiologicalReaction direction="left-to-right" evidence="3">
        <dbReference type="Rhea" id="RHEA:15422"/>
    </physiologicalReaction>
</comment>
<keyword evidence="2" id="KW-0067">ATP-binding</keyword>
<dbReference type="PANTHER" id="PTHR43272:SF33">
    <property type="entry name" value="AMP-BINDING DOMAIN-CONTAINING PROTEIN-RELATED"/>
    <property type="match status" value="1"/>
</dbReference>
<dbReference type="SUPFAM" id="SSF56801">
    <property type="entry name" value="Acetyl-CoA synthetase-like"/>
    <property type="match status" value="1"/>
</dbReference>
<evidence type="ECO:0000256" key="3">
    <source>
        <dbReference type="ARBA" id="ARBA00024484"/>
    </source>
</evidence>
<evidence type="ECO:0000256" key="1">
    <source>
        <dbReference type="ARBA" id="ARBA00022741"/>
    </source>
</evidence>
<dbReference type="STRING" id="1178516.AWR27_20255"/>
<dbReference type="PANTHER" id="PTHR43272">
    <property type="entry name" value="LONG-CHAIN-FATTY-ACID--COA LIGASE"/>
    <property type="match status" value="1"/>
</dbReference>
<dbReference type="RefSeq" id="WP_077132904.1">
    <property type="nucleotide sequence ID" value="NZ_CP014263.1"/>
</dbReference>
<dbReference type="OrthoDB" id="9778383at2"/>
<dbReference type="Proteomes" id="UP000187941">
    <property type="component" value="Chromosome"/>
</dbReference>
<dbReference type="Gene3D" id="3.40.50.12780">
    <property type="entry name" value="N-terminal domain of ligase-like"/>
    <property type="match status" value="1"/>
</dbReference>
<dbReference type="AlphaFoldDB" id="A0A1P9X1G3"/>
<dbReference type="Pfam" id="PF00501">
    <property type="entry name" value="AMP-binding"/>
    <property type="match status" value="1"/>
</dbReference>
<dbReference type="Gene3D" id="3.30.300.30">
    <property type="match status" value="1"/>
</dbReference>
<dbReference type="EMBL" id="CP014263">
    <property type="protein sequence ID" value="AQG81443.1"/>
    <property type="molecule type" value="Genomic_DNA"/>
</dbReference>
<dbReference type="InterPro" id="IPR045851">
    <property type="entry name" value="AMP-bd_C_sf"/>
</dbReference>
<dbReference type="InterPro" id="IPR020845">
    <property type="entry name" value="AMP-binding_CS"/>
</dbReference>
<dbReference type="Pfam" id="PF23562">
    <property type="entry name" value="AMP-binding_C_3"/>
    <property type="match status" value="1"/>
</dbReference>
<gene>
    <name evidence="5" type="ORF">AWR27_20255</name>
</gene>
<organism evidence="5 6">
    <name type="scientific">Spirosoma montaniterrae</name>
    <dbReference type="NCBI Taxonomy" id="1178516"/>
    <lineage>
        <taxon>Bacteria</taxon>
        <taxon>Pseudomonadati</taxon>
        <taxon>Bacteroidota</taxon>
        <taxon>Cytophagia</taxon>
        <taxon>Cytophagales</taxon>
        <taxon>Cytophagaceae</taxon>
        <taxon>Spirosoma</taxon>
    </lineage>
</organism>